<reference evidence="24" key="1">
    <citation type="submission" date="2017-11" db="EMBL/GenBank/DDBJ databases">
        <authorList>
            <person name="Lima N.C."/>
            <person name="Parody-Merino A.M."/>
            <person name="Battley P.F."/>
            <person name="Fidler A.E."/>
            <person name="Prosdocimi F."/>
        </authorList>
    </citation>
    <scope>NUCLEOTIDE SEQUENCE [LARGE SCALE GENOMIC DNA]</scope>
</reference>
<dbReference type="PANTHER" id="PTHR11905">
    <property type="entry name" value="ADAM A DISINTEGRIN AND METALLOPROTEASE DOMAIN"/>
    <property type="match status" value="1"/>
</dbReference>
<comment type="caution">
    <text evidence="16">Lacks conserved residue(s) required for the propagation of feature annotation.</text>
</comment>
<dbReference type="PROSITE" id="PS01186">
    <property type="entry name" value="EGF_2"/>
    <property type="match status" value="1"/>
</dbReference>
<dbReference type="GO" id="GO:0006508">
    <property type="term" value="P:proteolysis"/>
    <property type="evidence" value="ECO:0007669"/>
    <property type="project" value="InterPro"/>
</dbReference>
<dbReference type="InterPro" id="IPR034027">
    <property type="entry name" value="Reprolysin_adamalysin"/>
</dbReference>
<evidence type="ECO:0000256" key="18">
    <source>
        <dbReference type="SAM" id="MobiDB-lite"/>
    </source>
</evidence>
<dbReference type="CDD" id="cd04269">
    <property type="entry name" value="ZnMc_adamalysin_II_like"/>
    <property type="match status" value="1"/>
</dbReference>
<feature type="domain" description="Peptidase M12B" evidence="22">
    <location>
        <begin position="453"/>
        <end position="645"/>
    </location>
</feature>
<dbReference type="Gene3D" id="4.10.70.10">
    <property type="entry name" value="Disintegrin domain"/>
    <property type="match status" value="1"/>
</dbReference>
<dbReference type="GO" id="GO:0046872">
    <property type="term" value="F:metal ion binding"/>
    <property type="evidence" value="ECO:0007669"/>
    <property type="project" value="UniProtKB-KW"/>
</dbReference>
<dbReference type="FunFam" id="3.10.450.580:FF:000001">
    <property type="entry name" value="Mediator of RNA polymerase II transcription subunit 6"/>
    <property type="match status" value="1"/>
</dbReference>
<dbReference type="InterPro" id="IPR036436">
    <property type="entry name" value="Disintegrin_dom_sf"/>
</dbReference>
<evidence type="ECO:0000256" key="5">
    <source>
        <dbReference type="ARBA" id="ARBA00022692"/>
    </source>
</evidence>
<dbReference type="SMART" id="SM00608">
    <property type="entry name" value="ACR"/>
    <property type="match status" value="1"/>
</dbReference>
<dbReference type="GO" id="GO:0016592">
    <property type="term" value="C:mediator complex"/>
    <property type="evidence" value="ECO:0007669"/>
    <property type="project" value="InterPro"/>
</dbReference>
<dbReference type="GO" id="GO:0009897">
    <property type="term" value="C:external side of plasma membrane"/>
    <property type="evidence" value="ECO:0007669"/>
    <property type="project" value="TreeGrafter"/>
</dbReference>
<comment type="similarity">
    <text evidence="3">Belongs to the Mediator complex subunit 6 family.</text>
</comment>
<dbReference type="OrthoDB" id="5951731at2759"/>
<evidence type="ECO:0000256" key="16">
    <source>
        <dbReference type="PROSITE-ProRule" id="PRU00076"/>
    </source>
</evidence>
<evidence type="ECO:0000256" key="10">
    <source>
        <dbReference type="ARBA" id="ARBA00023159"/>
    </source>
</evidence>
<dbReference type="GO" id="GO:0006357">
    <property type="term" value="P:regulation of transcription by RNA polymerase II"/>
    <property type="evidence" value="ECO:0007669"/>
    <property type="project" value="InterPro"/>
</dbReference>
<dbReference type="Pfam" id="PF01421">
    <property type="entry name" value="Reprolysin"/>
    <property type="match status" value="1"/>
</dbReference>
<comment type="subcellular location">
    <subcellularLocation>
        <location evidence="2">Membrane</location>
        <topology evidence="2">Single-pass type I membrane protein</topology>
    </subcellularLocation>
    <subcellularLocation>
        <location evidence="1">Nucleus</location>
    </subcellularLocation>
</comment>
<feature type="compositionally biased region" description="Basic and acidic residues" evidence="18">
    <location>
        <begin position="206"/>
        <end position="226"/>
    </location>
</feature>
<evidence type="ECO:0000313" key="23">
    <source>
        <dbReference type="EMBL" id="PKU40843.1"/>
    </source>
</evidence>
<dbReference type="PROSITE" id="PS50215">
    <property type="entry name" value="ADAM_MEPRO"/>
    <property type="match status" value="1"/>
</dbReference>
<dbReference type="PANTHER" id="PTHR11905:SF251">
    <property type="entry name" value="MEDIATOR COMPLEX SUBUNIT 6"/>
    <property type="match status" value="1"/>
</dbReference>
<evidence type="ECO:0000256" key="19">
    <source>
        <dbReference type="SAM" id="Phobius"/>
    </source>
</evidence>
<evidence type="ECO:0000256" key="3">
    <source>
        <dbReference type="ARBA" id="ARBA00007526"/>
    </source>
</evidence>
<comment type="function">
    <text evidence="13">Component of the Mediator complex, a coactivator involved in the regulated transcription of nearly all RNA polymerase II-dependent genes. Mediator functions as a bridge to convey information from gene-specific regulatory proteins to the basal RNA polymerase II transcription machinery. Mediator is recruited to promoters by direct interactions with regulatory proteins and serves as a scaffold for the assembly of a functional preinitiation complex with RNA polymerase II and the general transcription factors.</text>
</comment>
<dbReference type="EMBL" id="KZ506198">
    <property type="protein sequence ID" value="PKU40843.1"/>
    <property type="molecule type" value="Genomic_DNA"/>
</dbReference>
<dbReference type="Gene3D" id="3.10.450.580">
    <property type="entry name" value="Mediator complex, subunit Med6"/>
    <property type="match status" value="1"/>
</dbReference>
<organism evidence="23 24">
    <name type="scientific">Limosa lapponica baueri</name>
    <dbReference type="NCBI Taxonomy" id="1758121"/>
    <lineage>
        <taxon>Eukaryota</taxon>
        <taxon>Metazoa</taxon>
        <taxon>Chordata</taxon>
        <taxon>Craniata</taxon>
        <taxon>Vertebrata</taxon>
        <taxon>Euteleostomi</taxon>
        <taxon>Archelosauria</taxon>
        <taxon>Archosauria</taxon>
        <taxon>Dinosauria</taxon>
        <taxon>Saurischia</taxon>
        <taxon>Theropoda</taxon>
        <taxon>Coelurosauria</taxon>
        <taxon>Aves</taxon>
        <taxon>Neognathae</taxon>
        <taxon>Neoaves</taxon>
        <taxon>Charadriiformes</taxon>
        <taxon>Scolopacidae</taxon>
        <taxon>Limosa</taxon>
    </lineage>
</organism>
<dbReference type="SUPFAM" id="SSF57552">
    <property type="entry name" value="Blood coagulation inhibitor (disintegrin)"/>
    <property type="match status" value="1"/>
</dbReference>
<evidence type="ECO:0000256" key="7">
    <source>
        <dbReference type="ARBA" id="ARBA00023015"/>
    </source>
</evidence>
<dbReference type="GO" id="GO:0005654">
    <property type="term" value="C:nucleoplasm"/>
    <property type="evidence" value="ECO:0007669"/>
    <property type="project" value="UniProtKB-ARBA"/>
</dbReference>
<dbReference type="FunFam" id="4.10.70.10:FF:000001">
    <property type="entry name" value="Disintegrin and metalloproteinase domain-containing protein 22"/>
    <property type="match status" value="1"/>
</dbReference>
<keyword evidence="7" id="KW-0805">Transcription regulation</keyword>
<evidence type="ECO:0000259" key="22">
    <source>
        <dbReference type="PROSITE" id="PS50215"/>
    </source>
</evidence>
<sequence length="938" mass="104995">MAAVDIRDNLLGISWVDSSWIPILNNGSVLDYFSERSNPFYDRTCNNEVVKMQRMTLDHLNQMVGVEYILLHAQEPILFIIRKQQRQSPTQVIPLADYYIIAGVIYQAPDLGSVINSRVLTAVHGIQSAFEEAMSYCRYHPSKGYWWHFKDQEEREKAKPKAKKKEEPSSIFQRQRVDALLLDLRQKFPPRFVQQKPGEKPVPVDQIKKEPEPVPEAVKPEEKETAKNAQQSTGTKGPPEKRTRLQASRGAAAMGALLGLLVLLGLASYPATLEDLSGDLRVTASWVTVPRQLSPRASTTSPTISYWLEVEGRPRVLLLRPRQGLVSRPFTLVTYGKGGARWEEHPVVQDNCFYQGEVQGSPGSLVALSTCGRGLHGVVWVEDGTYEIEPIPNDPAFRHILYRMEEASNPVGSTCGLTSEELQHQKALLPWFKAPQAAEEEEEMVEGWWTHIRYVKIAVVVDNVRFVKTGSNESEVLRQVIEIINIADSLYEQLSLRLFLVGLEIWTKGNHINISNSINKALDDFNKWRKSNLFPRMRHDAAHLFAFQSFGKSLGLAFLGSICDSHWSSAVTSFTNRKLSSFVNTFVHELGHNLGMHHDKPGCKCRRKKCIMHESSVDTDAFSDCSYQYYFDMLGQGANCLRQPPKPGTFYTMRREYCGNKIVEGGEQCDCGSASSCRKDPCCHPNCTLTAASVCASGKCCKRCRVLPAGTLCRASTGNCDLPEYCSGTSPLCPPDVYMQDGTPCKDGAYCYRGKCSSRSKQCQYLFGKKAKAAHLDCFKAVNTRGDRFGNCGIRNNIHFTKCSIENVLCGRIQCENINKLPLLQNHETLVQTPVGDKMCWGLDYHVGMPIADKGAVEDGTPCGSDKLCINRTCTSISLLNYDCNLTTCHNRGLCNNRKNCHCRYGWAPPYCEWKGFGGSIDSGPPPPREFWRAKAGV</sequence>
<dbReference type="GO" id="GO:0007229">
    <property type="term" value="P:integrin-mediated signaling pathway"/>
    <property type="evidence" value="ECO:0007669"/>
    <property type="project" value="UniProtKB-KW"/>
</dbReference>
<keyword evidence="16" id="KW-0245">EGF-like domain</keyword>
<protein>
    <recommendedName>
        <fullName evidence="4">Mediator of RNA polymerase II transcription subunit 6</fullName>
    </recommendedName>
    <alternativeName>
        <fullName evidence="14">Mediator complex subunit 6</fullName>
    </alternativeName>
</protein>
<feature type="binding site" evidence="17">
    <location>
        <position position="592"/>
    </location>
    <ligand>
        <name>Zn(2+)</name>
        <dbReference type="ChEBI" id="CHEBI:29105"/>
        <note>catalytic</note>
    </ligand>
</feature>
<feature type="active site" evidence="17">
    <location>
        <position position="589"/>
    </location>
</feature>
<dbReference type="GO" id="GO:0003712">
    <property type="term" value="F:transcription coregulator activity"/>
    <property type="evidence" value="ECO:0007669"/>
    <property type="project" value="InterPro"/>
</dbReference>
<dbReference type="InterPro" id="IPR024079">
    <property type="entry name" value="MetalloPept_cat_dom_sf"/>
</dbReference>
<evidence type="ECO:0000256" key="15">
    <source>
        <dbReference type="PROSITE-ProRule" id="PRU00068"/>
    </source>
</evidence>
<dbReference type="Pfam" id="PF01562">
    <property type="entry name" value="Pep_M12B_propep"/>
    <property type="match status" value="1"/>
</dbReference>
<dbReference type="InterPro" id="IPR007018">
    <property type="entry name" value="Mediator_Med6"/>
</dbReference>
<evidence type="ECO:0000256" key="14">
    <source>
        <dbReference type="ARBA" id="ARBA00031259"/>
    </source>
</evidence>
<dbReference type="FunFam" id="3.40.390.10:FF:000002">
    <property type="entry name" value="Disintegrin and metalloproteinase domain-containing protein 22"/>
    <property type="match status" value="1"/>
</dbReference>
<evidence type="ECO:0000259" key="21">
    <source>
        <dbReference type="PROSITE" id="PS50214"/>
    </source>
</evidence>
<dbReference type="SUPFAM" id="SSF55486">
    <property type="entry name" value="Metalloproteases ('zincins'), catalytic domain"/>
    <property type="match status" value="1"/>
</dbReference>
<dbReference type="PROSITE" id="PS50214">
    <property type="entry name" value="DISINTEGRIN_2"/>
    <property type="match status" value="1"/>
</dbReference>
<feature type="disulfide bond" evidence="17">
    <location>
        <begin position="605"/>
        <end position="610"/>
    </location>
</feature>
<feature type="domain" description="Disintegrin" evidence="21">
    <location>
        <begin position="655"/>
        <end position="741"/>
    </location>
</feature>
<dbReference type="PROSITE" id="PS50026">
    <property type="entry name" value="EGF_3"/>
    <property type="match status" value="1"/>
</dbReference>
<keyword evidence="24" id="KW-1185">Reference proteome</keyword>
<keyword evidence="8 19" id="KW-0472">Membrane</keyword>
<reference evidence="24" key="2">
    <citation type="submission" date="2017-12" db="EMBL/GenBank/DDBJ databases">
        <title>Genome sequence of the Bar-tailed Godwit (Limosa lapponica baueri).</title>
        <authorList>
            <person name="Lima N.C.B."/>
            <person name="Parody-Merino A.M."/>
            <person name="Battley P.F."/>
            <person name="Fidler A.E."/>
            <person name="Prosdocimi F."/>
        </authorList>
    </citation>
    <scope>NUCLEOTIDE SEQUENCE [LARGE SCALE GENOMIC DNA]</scope>
</reference>
<keyword evidence="9 16" id="KW-1015">Disulfide bond</keyword>
<feature type="transmembrane region" description="Helical" evidence="19">
    <location>
        <begin position="251"/>
        <end position="271"/>
    </location>
</feature>
<dbReference type="InterPro" id="IPR001590">
    <property type="entry name" value="Peptidase_M12B"/>
</dbReference>
<dbReference type="GO" id="GO:0008584">
    <property type="term" value="P:male gonad development"/>
    <property type="evidence" value="ECO:0007669"/>
    <property type="project" value="TreeGrafter"/>
</dbReference>
<evidence type="ECO:0000256" key="1">
    <source>
        <dbReference type="ARBA" id="ARBA00004123"/>
    </source>
</evidence>
<keyword evidence="17" id="KW-0862">Zinc</keyword>
<feature type="domain" description="EGF-like" evidence="20">
    <location>
        <begin position="880"/>
        <end position="913"/>
    </location>
</feature>
<keyword evidence="5 19" id="KW-0812">Transmembrane</keyword>
<evidence type="ECO:0000256" key="6">
    <source>
        <dbReference type="ARBA" id="ARBA00022989"/>
    </source>
</evidence>
<feature type="disulfide bond" evidence="15">
    <location>
        <begin position="713"/>
        <end position="733"/>
    </location>
</feature>
<feature type="binding site" evidence="17">
    <location>
        <position position="598"/>
    </location>
    <ligand>
        <name>Zn(2+)</name>
        <dbReference type="ChEBI" id="CHEBI:29105"/>
        <note>catalytic</note>
    </ligand>
</feature>
<dbReference type="GO" id="GO:0004222">
    <property type="term" value="F:metalloendopeptidase activity"/>
    <property type="evidence" value="ECO:0007669"/>
    <property type="project" value="InterPro"/>
</dbReference>
<dbReference type="Pfam" id="PF08516">
    <property type="entry name" value="ADAM_CR"/>
    <property type="match status" value="1"/>
</dbReference>
<evidence type="ECO:0000256" key="17">
    <source>
        <dbReference type="PROSITE-ProRule" id="PRU00276"/>
    </source>
</evidence>
<accession>A0A2I0U4D9</accession>
<evidence type="ECO:0000256" key="2">
    <source>
        <dbReference type="ARBA" id="ARBA00004479"/>
    </source>
</evidence>
<keyword evidence="17" id="KW-0479">Metal-binding</keyword>
<dbReference type="Pfam" id="PF00200">
    <property type="entry name" value="Disintegrin"/>
    <property type="match status" value="1"/>
</dbReference>
<dbReference type="Gene3D" id="3.40.390.10">
    <property type="entry name" value="Collagenase (Catalytic Domain)"/>
    <property type="match status" value="1"/>
</dbReference>
<keyword evidence="11" id="KW-0804">Transcription</keyword>
<dbReference type="Pfam" id="PF04934">
    <property type="entry name" value="Med6"/>
    <property type="match status" value="1"/>
</dbReference>
<dbReference type="InterPro" id="IPR018358">
    <property type="entry name" value="Disintegrin_CS"/>
</dbReference>
<dbReference type="InterPro" id="IPR038566">
    <property type="entry name" value="Mediator_Med6_sf"/>
</dbReference>
<dbReference type="InterPro" id="IPR002870">
    <property type="entry name" value="Peptidase_M12B_N"/>
</dbReference>
<dbReference type="PRINTS" id="PR00289">
    <property type="entry name" value="DISINTEGRIN"/>
</dbReference>
<evidence type="ECO:0000256" key="8">
    <source>
        <dbReference type="ARBA" id="ARBA00023136"/>
    </source>
</evidence>
<dbReference type="PROSITE" id="PS00427">
    <property type="entry name" value="DISINTEGRIN_1"/>
    <property type="match status" value="1"/>
</dbReference>
<dbReference type="SMART" id="SM00050">
    <property type="entry name" value="DISIN"/>
    <property type="match status" value="1"/>
</dbReference>
<keyword evidence="23" id="KW-0401">Integrin</keyword>
<dbReference type="GO" id="GO:1990913">
    <property type="term" value="C:sperm head plasma membrane"/>
    <property type="evidence" value="ECO:0007669"/>
    <property type="project" value="TreeGrafter"/>
</dbReference>
<dbReference type="InterPro" id="IPR000742">
    <property type="entry name" value="EGF"/>
</dbReference>
<proteinExistence type="inferred from homology"/>
<evidence type="ECO:0000256" key="9">
    <source>
        <dbReference type="ARBA" id="ARBA00023157"/>
    </source>
</evidence>
<dbReference type="Proteomes" id="UP000233556">
    <property type="component" value="Unassembled WGS sequence"/>
</dbReference>
<feature type="binding site" evidence="17">
    <location>
        <position position="588"/>
    </location>
    <ligand>
        <name>Zn(2+)</name>
        <dbReference type="ChEBI" id="CHEBI:29105"/>
        <note>catalytic</note>
    </ligand>
</feature>
<keyword evidence="12" id="KW-0539">Nucleus</keyword>
<feature type="disulfide bond" evidence="16">
    <location>
        <begin position="903"/>
        <end position="912"/>
    </location>
</feature>
<evidence type="ECO:0000259" key="20">
    <source>
        <dbReference type="PROSITE" id="PS50026"/>
    </source>
</evidence>
<evidence type="ECO:0000256" key="4">
    <source>
        <dbReference type="ARBA" id="ARBA00020634"/>
    </source>
</evidence>
<keyword evidence="10" id="KW-0010">Activator</keyword>
<evidence type="ECO:0000256" key="12">
    <source>
        <dbReference type="ARBA" id="ARBA00023242"/>
    </source>
</evidence>
<gene>
    <name evidence="23" type="ORF">llap_8855</name>
</gene>
<dbReference type="InterPro" id="IPR006586">
    <property type="entry name" value="ADAM_Cys-rich"/>
</dbReference>
<name>A0A2I0U4D9_LIMLA</name>
<evidence type="ECO:0000256" key="11">
    <source>
        <dbReference type="ARBA" id="ARBA00023163"/>
    </source>
</evidence>
<feature type="region of interest" description="Disordered" evidence="18">
    <location>
        <begin position="192"/>
        <end position="244"/>
    </location>
</feature>
<evidence type="ECO:0000256" key="13">
    <source>
        <dbReference type="ARBA" id="ARBA00025687"/>
    </source>
</evidence>
<dbReference type="InterPro" id="IPR001762">
    <property type="entry name" value="Disintegrin_dom"/>
</dbReference>
<dbReference type="AlphaFoldDB" id="A0A2I0U4D9"/>
<keyword evidence="6 19" id="KW-1133">Transmembrane helix</keyword>
<evidence type="ECO:0000313" key="24">
    <source>
        <dbReference type="Proteomes" id="UP000233556"/>
    </source>
</evidence>